<dbReference type="GO" id="GO:0030154">
    <property type="term" value="P:cell differentiation"/>
    <property type="evidence" value="ECO:0007669"/>
    <property type="project" value="TreeGrafter"/>
</dbReference>
<dbReference type="SMART" id="SM00398">
    <property type="entry name" value="HMG"/>
    <property type="match status" value="1"/>
</dbReference>
<feature type="domain" description="HMG box" evidence="6">
    <location>
        <begin position="162"/>
        <end position="230"/>
    </location>
</feature>
<dbReference type="Pfam" id="PF00505">
    <property type="entry name" value="HMG_box"/>
    <property type="match status" value="1"/>
</dbReference>
<feature type="compositionally biased region" description="Low complexity" evidence="5">
    <location>
        <begin position="461"/>
        <end position="471"/>
    </location>
</feature>
<dbReference type="FunFam" id="1.10.30.10:FF:000041">
    <property type="entry name" value="HMG box family protein"/>
    <property type="match status" value="1"/>
</dbReference>
<dbReference type="PANTHER" id="PTHR10270">
    <property type="entry name" value="SOX TRANSCRIPTION FACTOR"/>
    <property type="match status" value="1"/>
</dbReference>
<dbReference type="PANTHER" id="PTHR10270:SF320">
    <property type="entry name" value="BOX TRANSCRIPTIONAL REGULATOR, PUTATIVE (AFU_ORTHOLOGUE AFUA_4G10820)-RELATED"/>
    <property type="match status" value="1"/>
</dbReference>
<feature type="compositionally biased region" description="Pro residues" evidence="5">
    <location>
        <begin position="1"/>
        <end position="25"/>
    </location>
</feature>
<feature type="DNA-binding region" description="HMG box" evidence="4">
    <location>
        <begin position="162"/>
        <end position="230"/>
    </location>
</feature>
<dbReference type="Proteomes" id="UP000215127">
    <property type="component" value="Chromosome 1"/>
</dbReference>
<feature type="compositionally biased region" description="Low complexity" evidence="5">
    <location>
        <begin position="639"/>
        <end position="655"/>
    </location>
</feature>
<dbReference type="GO" id="GO:0005634">
    <property type="term" value="C:nucleus"/>
    <property type="evidence" value="ECO:0007669"/>
    <property type="project" value="UniProtKB-UniRule"/>
</dbReference>
<feature type="compositionally biased region" description="Polar residues" evidence="5">
    <location>
        <begin position="96"/>
        <end position="107"/>
    </location>
</feature>
<dbReference type="Gene3D" id="1.10.30.10">
    <property type="entry name" value="High mobility group box domain"/>
    <property type="match status" value="1"/>
</dbReference>
<dbReference type="InterPro" id="IPR009071">
    <property type="entry name" value="HMG_box_dom"/>
</dbReference>
<dbReference type="CDD" id="cd01389">
    <property type="entry name" value="HMG-box_ROX1-like"/>
    <property type="match status" value="1"/>
</dbReference>
<evidence type="ECO:0000313" key="7">
    <source>
        <dbReference type="EMBL" id="SMQ46649.1"/>
    </source>
</evidence>
<keyword evidence="8" id="KW-1185">Reference proteome</keyword>
<dbReference type="SUPFAM" id="SSF47095">
    <property type="entry name" value="HMG-box"/>
    <property type="match status" value="1"/>
</dbReference>
<accession>A0A1X7RGV9</accession>
<feature type="compositionally biased region" description="Pro residues" evidence="5">
    <location>
        <begin position="374"/>
        <end position="391"/>
    </location>
</feature>
<feature type="region of interest" description="Disordered" evidence="5">
    <location>
        <begin position="582"/>
        <end position="655"/>
    </location>
</feature>
<dbReference type="GO" id="GO:0001228">
    <property type="term" value="F:DNA-binding transcription activator activity, RNA polymerase II-specific"/>
    <property type="evidence" value="ECO:0007669"/>
    <property type="project" value="TreeGrafter"/>
</dbReference>
<keyword evidence="2 4" id="KW-0238">DNA-binding</keyword>
<dbReference type="PROSITE" id="PS50118">
    <property type="entry name" value="HMG_BOX_2"/>
    <property type="match status" value="1"/>
</dbReference>
<keyword evidence="3" id="KW-0804">Transcription</keyword>
<organism evidence="7 8">
    <name type="scientific">Zymoseptoria tritici (strain ST99CH_3D7)</name>
    <dbReference type="NCBI Taxonomy" id="1276538"/>
    <lineage>
        <taxon>Eukaryota</taxon>
        <taxon>Fungi</taxon>
        <taxon>Dikarya</taxon>
        <taxon>Ascomycota</taxon>
        <taxon>Pezizomycotina</taxon>
        <taxon>Dothideomycetes</taxon>
        <taxon>Dothideomycetidae</taxon>
        <taxon>Mycosphaerellales</taxon>
        <taxon>Mycosphaerellaceae</taxon>
        <taxon>Zymoseptoria</taxon>
    </lineage>
</organism>
<evidence type="ECO:0000256" key="4">
    <source>
        <dbReference type="PROSITE-ProRule" id="PRU00267"/>
    </source>
</evidence>
<name>A0A1X7RGV9_ZYMT9</name>
<protein>
    <recommendedName>
        <fullName evidence="6">HMG box domain-containing protein</fullName>
    </recommendedName>
</protein>
<keyword evidence="1" id="KW-0805">Transcription regulation</keyword>
<evidence type="ECO:0000259" key="6">
    <source>
        <dbReference type="PROSITE" id="PS50118"/>
    </source>
</evidence>
<dbReference type="GO" id="GO:0000122">
    <property type="term" value="P:negative regulation of transcription by RNA polymerase II"/>
    <property type="evidence" value="ECO:0007669"/>
    <property type="project" value="TreeGrafter"/>
</dbReference>
<feature type="compositionally biased region" description="Polar residues" evidence="5">
    <location>
        <begin position="619"/>
        <end position="628"/>
    </location>
</feature>
<feature type="compositionally biased region" description="Polar residues" evidence="5">
    <location>
        <begin position="45"/>
        <end position="65"/>
    </location>
</feature>
<feature type="compositionally biased region" description="Polar residues" evidence="5">
    <location>
        <begin position="274"/>
        <end position="295"/>
    </location>
</feature>
<dbReference type="InterPro" id="IPR036910">
    <property type="entry name" value="HMG_box_dom_sf"/>
</dbReference>
<keyword evidence="4" id="KW-0539">Nucleus</keyword>
<gene>
    <name evidence="7" type="ORF">ZT3D7_G1795</name>
</gene>
<feature type="region of interest" description="Disordered" evidence="5">
    <location>
        <begin position="274"/>
        <end position="296"/>
    </location>
</feature>
<dbReference type="InterPro" id="IPR050140">
    <property type="entry name" value="SRY-related_HMG-box_TF-like"/>
</dbReference>
<reference evidence="7 8" key="1">
    <citation type="submission" date="2016-06" db="EMBL/GenBank/DDBJ databases">
        <authorList>
            <person name="Kjaerup R.B."/>
            <person name="Dalgaard T.S."/>
            <person name="Juul-Madsen H.R."/>
        </authorList>
    </citation>
    <scope>NUCLEOTIDE SEQUENCE [LARGE SCALE GENOMIC DNA]</scope>
</reference>
<feature type="compositionally biased region" description="Low complexity" evidence="5">
    <location>
        <begin position="26"/>
        <end position="35"/>
    </location>
</feature>
<feature type="region of interest" description="Disordered" evidence="5">
    <location>
        <begin position="1"/>
        <end position="147"/>
    </location>
</feature>
<feature type="region of interest" description="Disordered" evidence="5">
    <location>
        <begin position="320"/>
        <end position="471"/>
    </location>
</feature>
<evidence type="ECO:0000256" key="5">
    <source>
        <dbReference type="SAM" id="MobiDB-lite"/>
    </source>
</evidence>
<evidence type="ECO:0000256" key="1">
    <source>
        <dbReference type="ARBA" id="ARBA00023015"/>
    </source>
</evidence>
<sequence>MPSVQNPPPLLPPPPPHPSHWPSPQPLSQTQQPVSEPGRIIFTRQLWQRTMPDGNQTESSVLTRSHTQDPPVGHIITAGPDRRTSSASSRSHRLSPTPSHDSTNTPLTPEESPPFRTTRKRTTGIVEQEDKDLDSNEGTPAHSRANSGDSIHVCICQPDPKIPRPRNAFILYRQHYQAQVVSEHQGLANPEISKIIGLRWQNETPETKSKWKALAEEEKLRHQAQYPTYRYQPKRSGRRTSLSGDTPTSAIEKAKCTKCGGKTILAPSTPYTHFQSYGSSPSGSHTPASANTPVSRTLPVLRDLSLQSPALRRSLAKQYPSGIMSPGRHPDDHDDLGPLSPDTKRRRFNGDPPSHFNRSIPQRYVTVPQHGPQPVGPGTPFPFGQNPPHPYPAGANGHHLRRESLPGLQGMMNSPGPMPPPPRPVMGYQQHRLSQGGPPHDRSLTLPPLKTGGPPGPPGPSTASTPSTGKSVTDQIMSMEFWHKVKVLSQVAPPVPVQPSAPRGPLLVIEGDNPDAVRKLGAWLSKTLSKSDDLNVTLVDGPAVVVEAGKQKIMSRYHRLTADWLDKSGEILESLSMKPASSGVDSVMADATPTQASKTPSRAIDEKYDESDDSPKPVTRSSADSGKSQEAGRVDSAASSNTDVGSGSKSSSISGKEMSSAAASTKPVSLIANYSLFASNFFACHIPITAHDPYSPLDHWTWTATQWRGIVSPDLTIYVRDSVSGSESGKASVDIMADGNLFSVKRTKIEGKEELEIEPSVLRRLGFEVSEWVRAFGNGAE</sequence>
<dbReference type="AlphaFoldDB" id="A0A1X7RGV9"/>
<proteinExistence type="predicted"/>
<evidence type="ECO:0000313" key="8">
    <source>
        <dbReference type="Proteomes" id="UP000215127"/>
    </source>
</evidence>
<dbReference type="STRING" id="1276538.A0A1X7RGV9"/>
<evidence type="ECO:0000256" key="2">
    <source>
        <dbReference type="ARBA" id="ARBA00023125"/>
    </source>
</evidence>
<evidence type="ECO:0000256" key="3">
    <source>
        <dbReference type="ARBA" id="ARBA00023163"/>
    </source>
</evidence>
<dbReference type="EMBL" id="LT853692">
    <property type="protein sequence ID" value="SMQ46649.1"/>
    <property type="molecule type" value="Genomic_DNA"/>
</dbReference>
<dbReference type="GO" id="GO:0000978">
    <property type="term" value="F:RNA polymerase II cis-regulatory region sequence-specific DNA binding"/>
    <property type="evidence" value="ECO:0007669"/>
    <property type="project" value="TreeGrafter"/>
</dbReference>